<reference evidence="9 10" key="1">
    <citation type="journal article" date="2019" name="Proc. Natl. Acad. Sci. U.S.A.">
        <title>Regulatory changes in pterin and carotenoid genes underlie balanced color polymorphisms in the wall lizard.</title>
        <authorList>
            <person name="Andrade P."/>
            <person name="Pinho C."/>
            <person name="Perez I de Lanuza G."/>
            <person name="Afonso S."/>
            <person name="Brejcha J."/>
            <person name="Rubin C.J."/>
            <person name="Wallerman O."/>
            <person name="Pereira P."/>
            <person name="Sabatino S.J."/>
            <person name="Bellati A."/>
            <person name="Pellitteri-Rosa D."/>
            <person name="Bosakova Z."/>
            <person name="Bunikis I."/>
            <person name="Carretero M.A."/>
            <person name="Feiner N."/>
            <person name="Marsik P."/>
            <person name="Pauperio F."/>
            <person name="Salvi D."/>
            <person name="Soler L."/>
            <person name="While G.M."/>
            <person name="Uller T."/>
            <person name="Font E."/>
            <person name="Andersson L."/>
            <person name="Carneiro M."/>
        </authorList>
    </citation>
    <scope>NUCLEOTIDE SEQUENCE</scope>
</reference>
<keyword evidence="6" id="KW-1133">Transmembrane helix</keyword>
<evidence type="ECO:0000256" key="7">
    <source>
        <dbReference type="SAM" id="SignalP"/>
    </source>
</evidence>
<dbReference type="InterPro" id="IPR007110">
    <property type="entry name" value="Ig-like_dom"/>
</dbReference>
<keyword evidence="10" id="KW-1185">Reference proteome</keyword>
<dbReference type="InterPro" id="IPR013151">
    <property type="entry name" value="Immunoglobulin_dom"/>
</dbReference>
<dbReference type="CDD" id="cd12841">
    <property type="entry name" value="TM_EphA1"/>
    <property type="match status" value="1"/>
</dbReference>
<evidence type="ECO:0000313" key="10">
    <source>
        <dbReference type="Proteomes" id="UP000472272"/>
    </source>
</evidence>
<feature type="domain" description="Ig-like" evidence="8">
    <location>
        <begin position="133"/>
        <end position="234"/>
    </location>
</feature>
<dbReference type="OMA" id="AIYECET"/>
<evidence type="ECO:0000313" key="9">
    <source>
        <dbReference type="Ensembl" id="ENSPMRP00000015205.1"/>
    </source>
</evidence>
<feature type="domain" description="Ig-like" evidence="8">
    <location>
        <begin position="324"/>
        <end position="412"/>
    </location>
</feature>
<protein>
    <recommendedName>
        <fullName evidence="8">Ig-like domain-containing protein</fullName>
    </recommendedName>
</protein>
<dbReference type="InterPro" id="IPR003599">
    <property type="entry name" value="Ig_sub"/>
</dbReference>
<evidence type="ECO:0000259" key="8">
    <source>
        <dbReference type="PROSITE" id="PS50835"/>
    </source>
</evidence>
<dbReference type="GeneTree" id="ENSGT01100000263479"/>
<evidence type="ECO:0000256" key="3">
    <source>
        <dbReference type="ARBA" id="ARBA00023180"/>
    </source>
</evidence>
<keyword evidence="1 7" id="KW-0732">Signal</keyword>
<dbReference type="Proteomes" id="UP000472272">
    <property type="component" value="Chromosome 8"/>
</dbReference>
<feature type="domain" description="Ig-like" evidence="8">
    <location>
        <begin position="593"/>
        <end position="673"/>
    </location>
</feature>
<evidence type="ECO:0000256" key="6">
    <source>
        <dbReference type="SAM" id="Phobius"/>
    </source>
</evidence>
<name>A0A670IT96_PODMU</name>
<proteinExistence type="predicted"/>
<dbReference type="InterPro" id="IPR013783">
    <property type="entry name" value="Ig-like_fold"/>
</dbReference>
<dbReference type="Gene3D" id="2.60.40.10">
    <property type="entry name" value="Immunoglobulins"/>
    <property type="match status" value="7"/>
</dbReference>
<accession>A0A670IT96</accession>
<dbReference type="Pfam" id="PF13927">
    <property type="entry name" value="Ig_3"/>
    <property type="match status" value="4"/>
</dbReference>
<keyword evidence="4" id="KW-0393">Immunoglobulin domain</keyword>
<evidence type="ECO:0000256" key="5">
    <source>
        <dbReference type="SAM" id="MobiDB-lite"/>
    </source>
</evidence>
<dbReference type="PROSITE" id="PS51257">
    <property type="entry name" value="PROKAR_LIPOPROTEIN"/>
    <property type="match status" value="1"/>
</dbReference>
<feature type="transmembrane region" description="Helical" evidence="6">
    <location>
        <begin position="693"/>
        <end position="715"/>
    </location>
</feature>
<dbReference type="Pfam" id="PF13895">
    <property type="entry name" value="Ig_2"/>
    <property type="match status" value="1"/>
</dbReference>
<feature type="domain" description="Ig-like" evidence="8">
    <location>
        <begin position="505"/>
        <end position="588"/>
    </location>
</feature>
<dbReference type="SUPFAM" id="SSF48726">
    <property type="entry name" value="Immunoglobulin"/>
    <property type="match status" value="7"/>
</dbReference>
<dbReference type="PROSITE" id="PS50835">
    <property type="entry name" value="IG_LIKE"/>
    <property type="match status" value="6"/>
</dbReference>
<dbReference type="Pfam" id="PF00047">
    <property type="entry name" value="ig"/>
    <property type="match status" value="1"/>
</dbReference>
<organism evidence="9 10">
    <name type="scientific">Podarcis muralis</name>
    <name type="common">Wall lizard</name>
    <name type="synonym">Lacerta muralis</name>
    <dbReference type="NCBI Taxonomy" id="64176"/>
    <lineage>
        <taxon>Eukaryota</taxon>
        <taxon>Metazoa</taxon>
        <taxon>Chordata</taxon>
        <taxon>Craniata</taxon>
        <taxon>Vertebrata</taxon>
        <taxon>Euteleostomi</taxon>
        <taxon>Lepidosauria</taxon>
        <taxon>Squamata</taxon>
        <taxon>Bifurcata</taxon>
        <taxon>Unidentata</taxon>
        <taxon>Episquamata</taxon>
        <taxon>Laterata</taxon>
        <taxon>Lacertibaenia</taxon>
        <taxon>Lacertidae</taxon>
        <taxon>Podarcis</taxon>
    </lineage>
</organism>
<feature type="region of interest" description="Disordered" evidence="5">
    <location>
        <begin position="724"/>
        <end position="753"/>
    </location>
</feature>
<feature type="signal peptide" evidence="7">
    <location>
        <begin position="1"/>
        <end position="35"/>
    </location>
</feature>
<reference evidence="9" key="3">
    <citation type="submission" date="2025-09" db="UniProtKB">
        <authorList>
            <consortium name="Ensembl"/>
        </authorList>
    </citation>
    <scope>IDENTIFICATION</scope>
</reference>
<evidence type="ECO:0000256" key="2">
    <source>
        <dbReference type="ARBA" id="ARBA00023157"/>
    </source>
</evidence>
<dbReference type="InterPro" id="IPR052598">
    <property type="entry name" value="IgSF_CEA-related"/>
</dbReference>
<dbReference type="PANTHER" id="PTHR44337">
    <property type="entry name" value="CARCINOEMBRYONIC ANTIGEN-RELATED CELL ADHESION MOLECULE 8"/>
    <property type="match status" value="1"/>
</dbReference>
<keyword evidence="6" id="KW-0472">Membrane</keyword>
<feature type="chain" id="PRO_5025544473" description="Ig-like domain-containing protein" evidence="7">
    <location>
        <begin position="36"/>
        <end position="789"/>
    </location>
</feature>
<dbReference type="SMART" id="SM00409">
    <property type="entry name" value="IG"/>
    <property type="match status" value="7"/>
</dbReference>
<keyword evidence="2" id="KW-1015">Disulfide bond</keyword>
<dbReference type="InterPro" id="IPR036179">
    <property type="entry name" value="Ig-like_dom_sf"/>
</dbReference>
<keyword evidence="3" id="KW-0325">Glycoprotein</keyword>
<dbReference type="AlphaFoldDB" id="A0A670IT96"/>
<dbReference type="Ensembl" id="ENSPMRT00000016245.1">
    <property type="protein sequence ID" value="ENSPMRP00000015205.1"/>
    <property type="gene ID" value="ENSPMRG00000010131.1"/>
</dbReference>
<dbReference type="PANTHER" id="PTHR44337:SF20">
    <property type="entry name" value="CARCINOEMBRYONIC ANTIGEN-RELATED CELL ADHESION MOLECULE 5-RELATED"/>
    <property type="match status" value="1"/>
</dbReference>
<evidence type="ECO:0000256" key="1">
    <source>
        <dbReference type="ARBA" id="ARBA00022729"/>
    </source>
</evidence>
<dbReference type="SMART" id="SM00408">
    <property type="entry name" value="IGc2"/>
    <property type="match status" value="6"/>
</dbReference>
<evidence type="ECO:0000256" key="4">
    <source>
        <dbReference type="ARBA" id="ARBA00023319"/>
    </source>
</evidence>
<keyword evidence="6" id="KW-0812">Transmembrane</keyword>
<sequence length="789" mass="85489">MGRHEAWRPPGWRCSWHTAFLAASVLSSCFLLTRAQETTGISIRVVPEVLKEGDSVTLTPEGLDLKNIASCKWYRGAVEERNMIISFFRPPFSGETKGPAHTGRETVKPDFSLYITDLKPADSGIYSFKPEGPGVTITGATNITVSGYVTNITISDSGKAIENSTTVLHCTSAGTNVSYSWLRGNESLVVGERISLSNNNQVLTFNPTSRNDSDSYSCYGYNSFSNDSTSYLLNVLYGPDVPEIGPSEHYYAEGSNLTLSCTADSNPAAQYTWSFNETSDIGSASQLSIHNLQFHHSGNYTCKAFNNETNASSTSASREIWVLAEVSDVTIMGLSEAIENKSLILTCTSVGSEVSYYWFRGNQSLEDGGHISLSHDNQNLTINPVSRSDTGSYTCLGVNRISNNTSTPFELTVFYGPDDPVISPKINTYRTGSSLNLSCSADSHPPPQYTWIFKEGIIGNTSELLISNLTLNDTGDYTCSAFNVETNLSKSASLLVEVYETLSNPVLWPAEAIVAENASVSLQCNTSNRLDVNVTWFKDSNPVLDKAVLFNRNRNLTLTAVSKDEEGMYTCKATNPVSKATSNPSKISLAYGPNNVKLNQTGTVTLKLGSRLALLCTAESLPEAQFRWFFNHTNMNVTANTFSTDLTAWEDGGNYTCQAYNSVVKKLASASVNVKLTTQESTPPGSGLTPGQIVGIVIGCVLGVALIGGLGYFLFTKTALGRTEQHSSNGNIPSAPGRNQGVTDTKPTPGEEDIQYSTLAFKANHPPQPQPAATRPLESNIIYSEIKKK</sequence>
<feature type="domain" description="Ig-like" evidence="8">
    <location>
        <begin position="239"/>
        <end position="317"/>
    </location>
</feature>
<reference evidence="9" key="2">
    <citation type="submission" date="2025-08" db="UniProtKB">
        <authorList>
            <consortium name="Ensembl"/>
        </authorList>
    </citation>
    <scope>IDENTIFICATION</scope>
</reference>
<dbReference type="InterPro" id="IPR003598">
    <property type="entry name" value="Ig_sub2"/>
</dbReference>
<dbReference type="CDD" id="cd00096">
    <property type="entry name" value="Ig"/>
    <property type="match status" value="1"/>
</dbReference>
<feature type="domain" description="Ig-like" evidence="8">
    <location>
        <begin position="420"/>
        <end position="495"/>
    </location>
</feature>